<name>A0ABT1QP02_9GAMM</name>
<dbReference type="Pfam" id="PF13193">
    <property type="entry name" value="AMP-binding_C"/>
    <property type="match status" value="1"/>
</dbReference>
<comment type="pathway">
    <text evidence="1">Lipid metabolism; fatty acid biosynthesis.</text>
</comment>
<dbReference type="SMART" id="SM00827">
    <property type="entry name" value="PKS_AT"/>
    <property type="match status" value="1"/>
</dbReference>
<comment type="caution">
    <text evidence="8">The sequence shown here is derived from an EMBL/GenBank/DDBJ whole genome shotgun (WGS) entry which is preliminary data.</text>
</comment>
<proteinExistence type="inferred from homology"/>
<dbReference type="InterPro" id="IPR020806">
    <property type="entry name" value="PKS_PP-bd"/>
</dbReference>
<keyword evidence="9" id="KW-1185">Reference proteome</keyword>
<dbReference type="Proteomes" id="UP001165498">
    <property type="component" value="Unassembled WGS sequence"/>
</dbReference>
<dbReference type="InterPro" id="IPR041464">
    <property type="entry name" value="TubC_N"/>
</dbReference>
<dbReference type="SUPFAM" id="SSF47336">
    <property type="entry name" value="ACP-like"/>
    <property type="match status" value="2"/>
</dbReference>
<dbReference type="Gene3D" id="3.30.300.30">
    <property type="match status" value="1"/>
</dbReference>
<keyword evidence="3" id="KW-0596">Phosphopantetheine</keyword>
<keyword evidence="4" id="KW-0597">Phosphoprotein</keyword>
<dbReference type="InterPro" id="IPR050091">
    <property type="entry name" value="PKS_NRPS_Biosynth_Enz"/>
</dbReference>
<dbReference type="SMART" id="SM00822">
    <property type="entry name" value="PKS_KR"/>
    <property type="match status" value="1"/>
</dbReference>
<sequence length="2313" mass="244618">MSSQKELLLALAARGIHVYVEEGKLRTRSEPGAITADIAAQIRAHKDGLIALLSAAAPAAAGTLEIAPAPPAQDYVLSFAQQRLWFLDHFQSAAASYNMPMALRLRGRLDAAALQRTLDNIVQRHAILRTTYRKSAAGGVQVIQPAGPVALEDADLSAHADADAEIARRMRAEATQPFDLAADRMLRATLLRLAADHHILLLTLHHIAADGWSLGVLVKEFIALYQAFSAHRDNPLAPLPIQYADFAVWQREHCKGERSARDVEFWRDCLRGLPVLHGLPLDRPRPLALSAEGGVVRQQLDAPLLEALRQLAARRNASLFMLLQSAFALLVARWSGERDIAIGTPVAGRVSAATEDLIGCFINTLVLRTRLDADMSVERLLDQGRTAALRAYEHQQLPFELLVEALNPERSLSHTPLFQLMFALQNYEVGALELPGLSIEELANDAQNTKFDLGVMAAERSDGLHLTWVFASSLFDAASIECLAAGYATLLREIAADPTRAALSLPLLDAAACAQILAHSRASGRIVLDEQGRLQPFAVSGVLYEVAAAADWSALLAGAVAGADLRGHGLRESGLHGRLRRTGAIETFAADAWPRLNGMAVDTARIAAALGEVDGVGDAHVTVRAGVETPQAQALVAYVAATTDDSAALAARCREHLKTRIPDYLLPRALVVLPALPRDADGRIRAGELPAPAVAAAAAKPAYTAPAHALEAQLCEIWCGVLSLPQVGIHDNFFDVGGSSLHSILLQQEIAARLGQEVSVTDIFTYPTIADLARFLRAGDAEPAAPEADADRAAAQNDAIAVIGMAGRFPDAAGVDAFWGNLRDGVESLTVFSDDELRKAGVGEALLQDPAYVKSGVVLPGLTDFDAAYFGFTPREAEVMDPQQRLLFECAVEALEHAGYGDEAERRAVAVYVGVGESRYLFEHLLPQPALIEPRRLAALYGNRPDYAATRLSYRLNLGGPSINVGTACSTSLVAVHQACTSLRNNECELALAGGAAIAQLGPNGYLFQEGSIASPDGHCRTFDAAARGTRAGSGAGLVVLKRLQRALADGDTIHAVIKGSAVNNDGAGKVGYTAPSVPGQAQVIRDAQRNAGVSADSIQYIETHGTATELGDPIEIKALTRAFAGAPRNSIGLGSLKPNIGHLDAAAGVAGLIKAVLALKHAQLPPSINFHTPNPKIDFEQSPFYVNAALRDWPAVDGPRRAGVSSFGIGGTNAHVVLEQAPAAAAADSPRGSQLLLLSAKSEAALEQAAANLRDYLRQPGAAALADVAYTLQRGRSAHPFRRAVVAASAAEALAALEQGAPALQAHCAEGESASVVFLFTGQGAQYLGMGQDLYRSEPGFAAVVDHCAALLQAEFALDLRAVLLPADDEAARAAAQAQLARTDIAQPALFVLEYALATLLLARGVEPAAMIGHSLGEYVAACVAGVFSLDDALRVVARRGRLMQQAPAGRMLAISLGEQEAAPLLAAGGCCLAAVNSARDCVASGPAGAIEALAAQLQQRGIAARAVHTAQAFHSSLMDEVAGAFRGIFDGIVLSAPARPYLSNVSGDYIRAEDAVDPDYWVRHMRGTVRFAAGVDCLAADTVRLRGNRVYLEIGPGPTLAGLLRKHAAIAPRSVVTTLRHAQETQSDTHTLCKALGQLWLAGVGLDWAALHGDGTRRRVPLPTYPFQRQRFWIERASDVLAAPLQSGRVAAPRDWFHAPVWQPLPPLPAPPAHSADDRRLWLVFGDAQGLGAALCAHLRAQGREVIAVTPAAAFRHIAARCFALDPASEADYAALAAAVAAEGPRPLQVLHLGSLEPVTGDMPERFAQRQAQGLYSLLFLARQLAAVCAEVPIAIDLVTREAVSASGDEAVDAAAATSLGLAKVIPQELPQVRLRHIDAGARAADGERLAAQLLAEACSEARPLQLALRGARRWGLDYQPRRPQADAAALRIRPDGVYVITGGLGNIGLLLAGHLAGQGAAGLLLITRSAFLPPSQWDTADAAALDAGTFARVQRLRGIRDSGCKVLVCSADVADAAQMQAAFAQAESALGPIAGVIHAAGKVHDSLQPVDAIMPADGAAHFRAKVDGTRVLQQLLATRDYDFCLLMSSLSAVLGGLGFGAYAAANSYLDAVAQACHNAGEPRWLAVNWDGWLFGARSDATAERAGMSEAEGVEAFDLALRLGREAQLVNSTTALQARIAQWLHPAPQAPRTRSLHARPAVQSSFVAPRSATEQRLAAIWQDVLGIEQIGIRDNFFELGGDSVMLVQVHKAIRSSVNSGVAVASLFQYPAIEELARFLDKDDGAAVAAGIVSKRMERRRGRSRAAAEESA</sequence>
<dbReference type="InterPro" id="IPR025110">
    <property type="entry name" value="AMP-bd_C"/>
</dbReference>
<dbReference type="CDD" id="cd00833">
    <property type="entry name" value="PKS"/>
    <property type="match status" value="1"/>
</dbReference>
<dbReference type="PROSITE" id="PS50075">
    <property type="entry name" value="CARRIER"/>
    <property type="match status" value="2"/>
</dbReference>
<dbReference type="InterPro" id="IPR044894">
    <property type="entry name" value="TubC_N_sf"/>
</dbReference>
<dbReference type="InterPro" id="IPR057326">
    <property type="entry name" value="KR_dom"/>
</dbReference>
<protein>
    <submittedName>
        <fullName evidence="8">Condensation domain-containing protein</fullName>
    </submittedName>
</protein>
<dbReference type="InterPro" id="IPR013968">
    <property type="entry name" value="PKS_KR"/>
</dbReference>
<dbReference type="InterPro" id="IPR018201">
    <property type="entry name" value="Ketoacyl_synth_AS"/>
</dbReference>
<dbReference type="SUPFAM" id="SSF56801">
    <property type="entry name" value="Acetyl-CoA synthetase-like"/>
    <property type="match status" value="1"/>
</dbReference>
<feature type="domain" description="Carrier" evidence="6">
    <location>
        <begin position="2210"/>
        <end position="2285"/>
    </location>
</feature>
<dbReference type="InterPro" id="IPR023213">
    <property type="entry name" value="CAT-like_dom_sf"/>
</dbReference>
<comment type="similarity">
    <text evidence="2">Belongs to the short-chain dehydrogenases/reductases (SDR) family.</text>
</comment>
<dbReference type="Pfam" id="PF02801">
    <property type="entry name" value="Ketoacyl-synt_C"/>
    <property type="match status" value="1"/>
</dbReference>
<dbReference type="PANTHER" id="PTHR43775">
    <property type="entry name" value="FATTY ACID SYNTHASE"/>
    <property type="match status" value="1"/>
</dbReference>
<evidence type="ECO:0000256" key="5">
    <source>
        <dbReference type="ARBA" id="ARBA00022679"/>
    </source>
</evidence>
<dbReference type="Pfam" id="PF00698">
    <property type="entry name" value="Acyl_transf_1"/>
    <property type="match status" value="1"/>
</dbReference>
<dbReference type="InterPro" id="IPR049490">
    <property type="entry name" value="C883_1060-like_KR_N"/>
</dbReference>
<dbReference type="InterPro" id="IPR036291">
    <property type="entry name" value="NAD(P)-bd_dom_sf"/>
</dbReference>
<evidence type="ECO:0000256" key="2">
    <source>
        <dbReference type="ARBA" id="ARBA00006484"/>
    </source>
</evidence>
<feature type="domain" description="Ketosynthase family 3 (KS3)" evidence="7">
    <location>
        <begin position="797"/>
        <end position="1221"/>
    </location>
</feature>
<dbReference type="Pfam" id="PF00668">
    <property type="entry name" value="Condensation"/>
    <property type="match status" value="1"/>
</dbReference>
<dbReference type="InterPro" id="IPR001227">
    <property type="entry name" value="Ac_transferase_dom_sf"/>
</dbReference>
<evidence type="ECO:0000259" key="6">
    <source>
        <dbReference type="PROSITE" id="PS50075"/>
    </source>
</evidence>
<dbReference type="InterPro" id="IPR036736">
    <property type="entry name" value="ACP-like_sf"/>
</dbReference>
<dbReference type="Gene3D" id="1.10.10.1830">
    <property type="entry name" value="Non-ribosomal peptide synthase, adenylation domain"/>
    <property type="match status" value="1"/>
</dbReference>
<dbReference type="Gene3D" id="1.10.1200.10">
    <property type="entry name" value="ACP-like"/>
    <property type="match status" value="2"/>
</dbReference>
<evidence type="ECO:0000256" key="3">
    <source>
        <dbReference type="ARBA" id="ARBA00022450"/>
    </source>
</evidence>
<dbReference type="Pfam" id="PF21394">
    <property type="entry name" value="Beta-ketacyl_N"/>
    <property type="match status" value="1"/>
</dbReference>
<dbReference type="InterPro" id="IPR009081">
    <property type="entry name" value="PP-bd_ACP"/>
</dbReference>
<evidence type="ECO:0000256" key="4">
    <source>
        <dbReference type="ARBA" id="ARBA00022553"/>
    </source>
</evidence>
<dbReference type="InterPro" id="IPR001242">
    <property type="entry name" value="Condensation_dom"/>
</dbReference>
<dbReference type="SUPFAM" id="SSF52777">
    <property type="entry name" value="CoA-dependent acyltransferases"/>
    <property type="match status" value="2"/>
</dbReference>
<evidence type="ECO:0000259" key="7">
    <source>
        <dbReference type="PROSITE" id="PS52004"/>
    </source>
</evidence>
<dbReference type="InterPro" id="IPR016036">
    <property type="entry name" value="Malonyl_transacylase_ACP-bd"/>
</dbReference>
<dbReference type="Pfam" id="PF08659">
    <property type="entry name" value="KR"/>
    <property type="match status" value="1"/>
</dbReference>
<dbReference type="InterPro" id="IPR014030">
    <property type="entry name" value="Ketoacyl_synth_N"/>
</dbReference>
<dbReference type="InterPro" id="IPR014043">
    <property type="entry name" value="Acyl_transferase_dom"/>
</dbReference>
<dbReference type="Gene3D" id="3.30.559.30">
    <property type="entry name" value="Nonribosomal peptide synthetase, condensation domain"/>
    <property type="match status" value="1"/>
</dbReference>
<dbReference type="SMART" id="SM00823">
    <property type="entry name" value="PKS_PP"/>
    <property type="match status" value="2"/>
</dbReference>
<dbReference type="Pfam" id="PF18563">
    <property type="entry name" value="TubC_N"/>
    <property type="match status" value="1"/>
</dbReference>
<dbReference type="Gene3D" id="3.30.70.250">
    <property type="entry name" value="Malonyl-CoA ACP transacylase, ACP-binding"/>
    <property type="match status" value="1"/>
</dbReference>
<keyword evidence="5" id="KW-0808">Transferase</keyword>
<dbReference type="SUPFAM" id="SSF51735">
    <property type="entry name" value="NAD(P)-binding Rossmann-fold domains"/>
    <property type="match status" value="2"/>
</dbReference>
<dbReference type="PROSITE" id="PS52004">
    <property type="entry name" value="KS3_2"/>
    <property type="match status" value="1"/>
</dbReference>
<dbReference type="Pfam" id="PF22621">
    <property type="entry name" value="CurL-like_PKS_C"/>
    <property type="match status" value="1"/>
</dbReference>
<dbReference type="Gene3D" id="3.40.47.10">
    <property type="match status" value="1"/>
</dbReference>
<organism evidence="8 9">
    <name type="scientific">Tahibacter harae</name>
    <dbReference type="NCBI Taxonomy" id="2963937"/>
    <lineage>
        <taxon>Bacteria</taxon>
        <taxon>Pseudomonadati</taxon>
        <taxon>Pseudomonadota</taxon>
        <taxon>Gammaproteobacteria</taxon>
        <taxon>Lysobacterales</taxon>
        <taxon>Rhodanobacteraceae</taxon>
        <taxon>Tahibacter</taxon>
    </lineage>
</organism>
<dbReference type="CDD" id="cd19531">
    <property type="entry name" value="LCL_NRPS-like"/>
    <property type="match status" value="1"/>
</dbReference>
<dbReference type="SUPFAM" id="SSF53901">
    <property type="entry name" value="Thiolase-like"/>
    <property type="match status" value="1"/>
</dbReference>
<dbReference type="SUPFAM" id="SSF52151">
    <property type="entry name" value="FabD/lysophospholipase-like"/>
    <property type="match status" value="1"/>
</dbReference>
<accession>A0ABT1QP02</accession>
<dbReference type="PANTHER" id="PTHR43775:SF51">
    <property type="entry name" value="INACTIVE PHENOLPHTHIOCEROL SYNTHESIS POLYKETIDE SYNTHASE TYPE I PKS1-RELATED"/>
    <property type="match status" value="1"/>
</dbReference>
<dbReference type="Gene3D" id="3.30.559.10">
    <property type="entry name" value="Chloramphenicol acetyltransferase-like domain"/>
    <property type="match status" value="1"/>
</dbReference>
<dbReference type="EMBL" id="JANFQO010000002">
    <property type="protein sequence ID" value="MCQ4163605.1"/>
    <property type="molecule type" value="Genomic_DNA"/>
</dbReference>
<reference evidence="8" key="1">
    <citation type="submission" date="2022-07" db="EMBL/GenBank/DDBJ databases">
        <title>Tahibacter sp., a new gammaproteobacterium isolated from the silt sample collected at pig farm.</title>
        <authorList>
            <person name="Chen H."/>
        </authorList>
    </citation>
    <scope>NUCLEOTIDE SEQUENCE</scope>
    <source>
        <strain evidence="8">P2K</strain>
    </source>
</reference>
<gene>
    <name evidence="8" type="ORF">NM961_02660</name>
</gene>
<dbReference type="Gene3D" id="3.30.70.3290">
    <property type="match status" value="1"/>
</dbReference>
<evidence type="ECO:0000313" key="8">
    <source>
        <dbReference type="EMBL" id="MCQ4163605.1"/>
    </source>
</evidence>
<dbReference type="RefSeq" id="WP_255910979.1">
    <property type="nucleotide sequence ID" value="NZ_JANFQO010000002.1"/>
</dbReference>
<dbReference type="InterPro" id="IPR016039">
    <property type="entry name" value="Thiolase-like"/>
</dbReference>
<dbReference type="Pfam" id="PF00109">
    <property type="entry name" value="ketoacyl-synt"/>
    <property type="match status" value="1"/>
</dbReference>
<dbReference type="Gene3D" id="3.40.50.720">
    <property type="entry name" value="NAD(P)-binding Rossmann-like Domain"/>
    <property type="match status" value="1"/>
</dbReference>
<dbReference type="InterPro" id="IPR014031">
    <property type="entry name" value="Ketoacyl_synth_C"/>
</dbReference>
<evidence type="ECO:0000256" key="1">
    <source>
        <dbReference type="ARBA" id="ARBA00005194"/>
    </source>
</evidence>
<dbReference type="InterPro" id="IPR020841">
    <property type="entry name" value="PKS_Beta-ketoAc_synthase_dom"/>
</dbReference>
<dbReference type="PROSITE" id="PS00606">
    <property type="entry name" value="KS3_1"/>
    <property type="match status" value="1"/>
</dbReference>
<dbReference type="Pfam" id="PF00550">
    <property type="entry name" value="PP-binding"/>
    <property type="match status" value="2"/>
</dbReference>
<dbReference type="InterPro" id="IPR016035">
    <property type="entry name" value="Acyl_Trfase/lysoPLipase"/>
</dbReference>
<dbReference type="Gene3D" id="3.40.366.10">
    <property type="entry name" value="Malonyl-Coenzyme A Acyl Carrier Protein, domain 2"/>
    <property type="match status" value="1"/>
</dbReference>
<feature type="domain" description="Carrier" evidence="6">
    <location>
        <begin position="705"/>
        <end position="780"/>
    </location>
</feature>
<dbReference type="InterPro" id="IPR045851">
    <property type="entry name" value="AMP-bd_C_sf"/>
</dbReference>
<dbReference type="SMART" id="SM00825">
    <property type="entry name" value="PKS_KS"/>
    <property type="match status" value="1"/>
</dbReference>
<evidence type="ECO:0000313" key="9">
    <source>
        <dbReference type="Proteomes" id="UP001165498"/>
    </source>
</evidence>
<dbReference type="SUPFAM" id="SSF55048">
    <property type="entry name" value="Probable ACP-binding domain of malonyl-CoA ACP transacylase"/>
    <property type="match status" value="1"/>
</dbReference>